<keyword evidence="1 4" id="KW-0479">Metal-binding</keyword>
<dbReference type="Gene3D" id="4.10.1000.10">
    <property type="entry name" value="Zinc finger, CCCH-type"/>
    <property type="match status" value="1"/>
</dbReference>
<feature type="coiled-coil region" evidence="5">
    <location>
        <begin position="22"/>
        <end position="100"/>
    </location>
</feature>
<evidence type="ECO:0000256" key="4">
    <source>
        <dbReference type="PROSITE-ProRule" id="PRU00723"/>
    </source>
</evidence>
<evidence type="ECO:0000256" key="6">
    <source>
        <dbReference type="SAM" id="MobiDB-lite"/>
    </source>
</evidence>
<sequence>MLKDPRMVDNNSASEYLLDKCLKTIQNEVKNLTLNLNEEQTRRIQELEAELQKAKSVIDFFQGKLESVKDSHAKEKEELNEELAREKEQCTKEMQLIQGLDRRVICLIDGDGAIFSLVQVAKGQAGGQTAAAKLTESIRQYLPSDHYQLSVWVFLNKGGLLETLRKCGKEDARRNLEDFIKGFNQAADRFLMVDVGSGKEAVDAKIKAYLEDEAKALQTIKVVFGGCHDNGYLTTLRSLITAGYAAKVVLLQGYIEMAAGFRTLELPCLKVPDLFEPEKLCPSANVSPVISAATPAVPPGLNRETVRSNSATFVSIPSSSAPISLRTPLLPIQTTSQGVVWRNVTSPSPPHRSRHIDPNKSLSKQEPPPCNVFYLTGGCKFGASCTFAHDYLLTAEHIETMRDNAKKSPCATLNRGEACVFGDTCCYGHKCQFGSKCHFYKMGMCKFIAGSGNARGLVPLID</sequence>
<evidence type="ECO:0000256" key="2">
    <source>
        <dbReference type="ARBA" id="ARBA00022771"/>
    </source>
</evidence>
<evidence type="ECO:0000256" key="1">
    <source>
        <dbReference type="ARBA" id="ARBA00022723"/>
    </source>
</evidence>
<evidence type="ECO:0000259" key="7">
    <source>
        <dbReference type="PROSITE" id="PS50103"/>
    </source>
</evidence>
<keyword evidence="2 4" id="KW-0863">Zinc-finger</keyword>
<evidence type="ECO:0000313" key="9">
    <source>
        <dbReference type="Proteomes" id="UP001497453"/>
    </source>
</evidence>
<feature type="region of interest" description="Disordered" evidence="6">
    <location>
        <begin position="344"/>
        <end position="365"/>
    </location>
</feature>
<dbReference type="EMBL" id="OZ037945">
    <property type="protein sequence ID" value="CAL1701463.1"/>
    <property type="molecule type" value="Genomic_DNA"/>
</dbReference>
<dbReference type="PROSITE" id="PS50103">
    <property type="entry name" value="ZF_C3H1"/>
    <property type="match status" value="1"/>
</dbReference>
<keyword evidence="9" id="KW-1185">Reference proteome</keyword>
<dbReference type="InterPro" id="IPR000571">
    <property type="entry name" value="Znf_CCCH"/>
</dbReference>
<protein>
    <recommendedName>
        <fullName evidence="7">C3H1-type domain-containing protein</fullName>
    </recommendedName>
</protein>
<dbReference type="PANTHER" id="PTHR37543">
    <property type="entry name" value="CCCH ZINC FINGER DNA BINDING PROTEIN (AFU_ORTHOLOGUE AFUA_5G12760)"/>
    <property type="match status" value="1"/>
</dbReference>
<dbReference type="Proteomes" id="UP001497453">
    <property type="component" value="Chromosome 2"/>
</dbReference>
<dbReference type="SMART" id="SM00356">
    <property type="entry name" value="ZnF_C3H1"/>
    <property type="match status" value="1"/>
</dbReference>
<proteinExistence type="predicted"/>
<dbReference type="PANTHER" id="PTHR37543:SF1">
    <property type="entry name" value="CCCH ZINC FINGER DNA BINDING PROTEIN (AFU_ORTHOLOGUE AFUA_5G12760)"/>
    <property type="match status" value="1"/>
</dbReference>
<evidence type="ECO:0000313" key="8">
    <source>
        <dbReference type="EMBL" id="CAL1701463.1"/>
    </source>
</evidence>
<evidence type="ECO:0000256" key="5">
    <source>
        <dbReference type="SAM" id="Coils"/>
    </source>
</evidence>
<dbReference type="Pfam" id="PF00642">
    <property type="entry name" value="zf-CCCH"/>
    <property type="match status" value="1"/>
</dbReference>
<name>A0ABP1D0N1_9APHY</name>
<keyword evidence="3 4" id="KW-0862">Zinc</keyword>
<keyword evidence="5" id="KW-0175">Coiled coil</keyword>
<gene>
    <name evidence="8" type="ORF">GFSPODELE1_LOCUS3603</name>
</gene>
<dbReference type="InterPro" id="IPR057683">
    <property type="entry name" value="DUF7923"/>
</dbReference>
<dbReference type="Pfam" id="PF25540">
    <property type="entry name" value="DUF7923"/>
    <property type="match status" value="1"/>
</dbReference>
<feature type="zinc finger region" description="C3H1-type" evidence="4">
    <location>
        <begin position="364"/>
        <end position="392"/>
    </location>
</feature>
<accession>A0ABP1D0N1</accession>
<dbReference type="SUPFAM" id="SSF90229">
    <property type="entry name" value="CCCH zinc finger"/>
    <property type="match status" value="1"/>
</dbReference>
<feature type="domain" description="C3H1-type" evidence="7">
    <location>
        <begin position="364"/>
        <end position="392"/>
    </location>
</feature>
<reference evidence="9" key="1">
    <citation type="submission" date="2024-04" db="EMBL/GenBank/DDBJ databases">
        <authorList>
            <person name="Shaw F."/>
            <person name="Minotto A."/>
        </authorList>
    </citation>
    <scope>NUCLEOTIDE SEQUENCE [LARGE SCALE GENOMIC DNA]</scope>
</reference>
<evidence type="ECO:0000256" key="3">
    <source>
        <dbReference type="ARBA" id="ARBA00022833"/>
    </source>
</evidence>
<dbReference type="InterPro" id="IPR036855">
    <property type="entry name" value="Znf_CCCH_sf"/>
</dbReference>
<organism evidence="8 9">
    <name type="scientific">Somion occarium</name>
    <dbReference type="NCBI Taxonomy" id="3059160"/>
    <lineage>
        <taxon>Eukaryota</taxon>
        <taxon>Fungi</taxon>
        <taxon>Dikarya</taxon>
        <taxon>Basidiomycota</taxon>
        <taxon>Agaricomycotina</taxon>
        <taxon>Agaricomycetes</taxon>
        <taxon>Polyporales</taxon>
        <taxon>Cerrenaceae</taxon>
        <taxon>Somion</taxon>
    </lineage>
</organism>